<comment type="similarity">
    <text evidence="1">Belongs to the HpcH/HpaI aldolase family.</text>
</comment>
<dbReference type="AlphaFoldDB" id="A0A5C6D1V5"/>
<accession>A0A5C6D1V5</accession>
<name>A0A5C6D1V5_9BACT</name>
<keyword evidence="3 5" id="KW-0456">Lyase</keyword>
<evidence type="ECO:0000313" key="6">
    <source>
        <dbReference type="Proteomes" id="UP000319143"/>
    </source>
</evidence>
<proteinExistence type="inferred from homology"/>
<dbReference type="InterPro" id="IPR040442">
    <property type="entry name" value="Pyrv_kinase-like_dom_sf"/>
</dbReference>
<keyword evidence="6" id="KW-1185">Reference proteome</keyword>
<evidence type="ECO:0000256" key="3">
    <source>
        <dbReference type="ARBA" id="ARBA00023239"/>
    </source>
</evidence>
<dbReference type="GO" id="GO:0005737">
    <property type="term" value="C:cytoplasm"/>
    <property type="evidence" value="ECO:0007669"/>
    <property type="project" value="TreeGrafter"/>
</dbReference>
<dbReference type="GO" id="GO:0046872">
    <property type="term" value="F:metal ion binding"/>
    <property type="evidence" value="ECO:0007669"/>
    <property type="project" value="UniProtKB-KW"/>
</dbReference>
<gene>
    <name evidence="5" type="primary">rhmA_2</name>
    <name evidence="5" type="ORF">Poly41_66230</name>
</gene>
<dbReference type="Proteomes" id="UP000319143">
    <property type="component" value="Unassembled WGS sequence"/>
</dbReference>
<dbReference type="EMBL" id="SJPV01000021">
    <property type="protein sequence ID" value="TWU30718.1"/>
    <property type="molecule type" value="Genomic_DNA"/>
</dbReference>
<dbReference type="PANTHER" id="PTHR30502">
    <property type="entry name" value="2-KETO-3-DEOXY-L-RHAMNONATE ALDOLASE"/>
    <property type="match status" value="1"/>
</dbReference>
<evidence type="ECO:0000256" key="2">
    <source>
        <dbReference type="ARBA" id="ARBA00022723"/>
    </source>
</evidence>
<reference evidence="5 6" key="1">
    <citation type="submission" date="2019-02" db="EMBL/GenBank/DDBJ databases">
        <title>Deep-cultivation of Planctomycetes and their phenomic and genomic characterization uncovers novel biology.</title>
        <authorList>
            <person name="Wiegand S."/>
            <person name="Jogler M."/>
            <person name="Boedeker C."/>
            <person name="Pinto D."/>
            <person name="Vollmers J."/>
            <person name="Rivas-Marin E."/>
            <person name="Kohn T."/>
            <person name="Peeters S.H."/>
            <person name="Heuer A."/>
            <person name="Rast P."/>
            <person name="Oberbeckmann S."/>
            <person name="Bunk B."/>
            <person name="Jeske O."/>
            <person name="Meyerdierks A."/>
            <person name="Storesund J.E."/>
            <person name="Kallscheuer N."/>
            <person name="Luecker S."/>
            <person name="Lage O.M."/>
            <person name="Pohl T."/>
            <person name="Merkel B.J."/>
            <person name="Hornburger P."/>
            <person name="Mueller R.-W."/>
            <person name="Bruemmer F."/>
            <person name="Labrenz M."/>
            <person name="Spormann A.M."/>
            <person name="Op Den Camp H."/>
            <person name="Overmann J."/>
            <person name="Amann R."/>
            <person name="Jetten M.S.M."/>
            <person name="Mascher T."/>
            <person name="Medema M.H."/>
            <person name="Devos D.P."/>
            <person name="Kaster A.-K."/>
            <person name="Ovreas L."/>
            <person name="Rohde M."/>
            <person name="Galperin M.Y."/>
            <person name="Jogler C."/>
        </authorList>
    </citation>
    <scope>NUCLEOTIDE SEQUENCE [LARGE SCALE GENOMIC DNA]</scope>
    <source>
        <strain evidence="5 6">Poly41</strain>
    </source>
</reference>
<dbReference type="InterPro" id="IPR005000">
    <property type="entry name" value="Aldolase/citrate-lyase_domain"/>
</dbReference>
<dbReference type="Gene3D" id="3.20.20.60">
    <property type="entry name" value="Phosphoenolpyruvate-binding domains"/>
    <property type="match status" value="1"/>
</dbReference>
<dbReference type="PANTHER" id="PTHR30502:SF0">
    <property type="entry name" value="PHOSPHOENOLPYRUVATE CARBOXYLASE FAMILY PROTEIN"/>
    <property type="match status" value="1"/>
</dbReference>
<sequence>MKPVELRKRLHAGEISFGTLIVSPSPRWPDAVRDCGLDFVFIDTEHIALDRAQLSWMCQTYSALGLPPLVRIPSPDPYAATMVLDGGAAGVVAPYIETAEQVQALRGAVKMRPIKGQKLKQMLGGAKADPELEAYIEKGANERLLIVNIESTHAMAALDDILTVPDLDGILIGPHDLSCSLGLPERYDHPDFLAACQTIFRKARAAGVGAGIHFWGEVGQQVHFIELGANMLIHSADISLFTKHLQVELNEIKQAVGLKSATNAAGSGDTI</sequence>
<dbReference type="OrthoDB" id="86160at2"/>
<dbReference type="GO" id="GO:0106099">
    <property type="term" value="F:2-keto-3-deoxy-L-rhamnonate aldolase activity"/>
    <property type="evidence" value="ECO:0007669"/>
    <property type="project" value="UniProtKB-EC"/>
</dbReference>
<dbReference type="InterPro" id="IPR050251">
    <property type="entry name" value="HpcH-HpaI_aldolase"/>
</dbReference>
<dbReference type="EC" id="4.1.2.53" evidence="5"/>
<comment type="caution">
    <text evidence="5">The sequence shown here is derived from an EMBL/GenBank/DDBJ whole genome shotgun (WGS) entry which is preliminary data.</text>
</comment>
<feature type="domain" description="HpcH/HpaI aldolase/citrate lyase" evidence="4">
    <location>
        <begin position="34"/>
        <end position="238"/>
    </location>
</feature>
<organism evidence="5 6">
    <name type="scientific">Novipirellula artificiosorum</name>
    <dbReference type="NCBI Taxonomy" id="2528016"/>
    <lineage>
        <taxon>Bacteria</taxon>
        <taxon>Pseudomonadati</taxon>
        <taxon>Planctomycetota</taxon>
        <taxon>Planctomycetia</taxon>
        <taxon>Pirellulales</taxon>
        <taxon>Pirellulaceae</taxon>
        <taxon>Novipirellula</taxon>
    </lineage>
</organism>
<dbReference type="SUPFAM" id="SSF51621">
    <property type="entry name" value="Phosphoenolpyruvate/pyruvate domain"/>
    <property type="match status" value="1"/>
</dbReference>
<dbReference type="InterPro" id="IPR015813">
    <property type="entry name" value="Pyrv/PenolPyrv_kinase-like_dom"/>
</dbReference>
<evidence type="ECO:0000256" key="1">
    <source>
        <dbReference type="ARBA" id="ARBA00005568"/>
    </source>
</evidence>
<dbReference type="Pfam" id="PF03328">
    <property type="entry name" value="HpcH_HpaI"/>
    <property type="match status" value="1"/>
</dbReference>
<dbReference type="RefSeq" id="WP_146531296.1">
    <property type="nucleotide sequence ID" value="NZ_SJPV01000021.1"/>
</dbReference>
<protein>
    <submittedName>
        <fullName evidence="5">2-keto-3-deoxy-L-rhamnonate aldolase</fullName>
        <ecNumber evidence="5">4.1.2.53</ecNumber>
    </submittedName>
</protein>
<keyword evidence="2" id="KW-0479">Metal-binding</keyword>
<evidence type="ECO:0000313" key="5">
    <source>
        <dbReference type="EMBL" id="TWU30718.1"/>
    </source>
</evidence>
<evidence type="ECO:0000259" key="4">
    <source>
        <dbReference type="Pfam" id="PF03328"/>
    </source>
</evidence>